<dbReference type="Proteomes" id="UP000800092">
    <property type="component" value="Unassembled WGS sequence"/>
</dbReference>
<dbReference type="EMBL" id="ML991774">
    <property type="protein sequence ID" value="KAF2238763.1"/>
    <property type="molecule type" value="Genomic_DNA"/>
</dbReference>
<protein>
    <submittedName>
        <fullName evidence="1">Uncharacterized protein</fullName>
    </submittedName>
</protein>
<gene>
    <name evidence="1" type="ORF">EV356DRAFT_504069</name>
</gene>
<dbReference type="AlphaFoldDB" id="A0A6A6HMK8"/>
<reference evidence="1" key="1">
    <citation type="journal article" date="2020" name="Stud. Mycol.">
        <title>101 Dothideomycetes genomes: a test case for predicting lifestyles and emergence of pathogens.</title>
        <authorList>
            <person name="Haridas S."/>
            <person name="Albert R."/>
            <person name="Binder M."/>
            <person name="Bloem J."/>
            <person name="Labutti K."/>
            <person name="Salamov A."/>
            <person name="Andreopoulos B."/>
            <person name="Baker S."/>
            <person name="Barry K."/>
            <person name="Bills G."/>
            <person name="Bluhm B."/>
            <person name="Cannon C."/>
            <person name="Castanera R."/>
            <person name="Culley D."/>
            <person name="Daum C."/>
            <person name="Ezra D."/>
            <person name="Gonzalez J."/>
            <person name="Henrissat B."/>
            <person name="Kuo A."/>
            <person name="Liang C."/>
            <person name="Lipzen A."/>
            <person name="Lutzoni F."/>
            <person name="Magnuson J."/>
            <person name="Mondo S."/>
            <person name="Nolan M."/>
            <person name="Ohm R."/>
            <person name="Pangilinan J."/>
            <person name="Park H.-J."/>
            <person name="Ramirez L."/>
            <person name="Alfaro M."/>
            <person name="Sun H."/>
            <person name="Tritt A."/>
            <person name="Yoshinaga Y."/>
            <person name="Zwiers L.-H."/>
            <person name="Turgeon B."/>
            <person name="Goodwin S."/>
            <person name="Spatafora J."/>
            <person name="Crous P."/>
            <person name="Grigoriev I."/>
        </authorList>
    </citation>
    <scope>NUCLEOTIDE SEQUENCE</scope>
    <source>
        <strain evidence="1">Tuck. ex Michener</strain>
    </source>
</reference>
<proteinExistence type="predicted"/>
<name>A0A6A6HMK8_VIRVR</name>
<sequence length="74" mass="8496">MTAAQMSSLKHRPRVFILLRLRPQIANGDYELLMSRSRRLRSVSQRLCPKSGERLEKVVADLFFVSLVPAARPM</sequence>
<accession>A0A6A6HMK8</accession>
<organism evidence="1 2">
    <name type="scientific">Viridothelium virens</name>
    <name type="common">Speckled blister lichen</name>
    <name type="synonym">Trypethelium virens</name>
    <dbReference type="NCBI Taxonomy" id="1048519"/>
    <lineage>
        <taxon>Eukaryota</taxon>
        <taxon>Fungi</taxon>
        <taxon>Dikarya</taxon>
        <taxon>Ascomycota</taxon>
        <taxon>Pezizomycotina</taxon>
        <taxon>Dothideomycetes</taxon>
        <taxon>Dothideomycetes incertae sedis</taxon>
        <taxon>Trypetheliales</taxon>
        <taxon>Trypetheliaceae</taxon>
        <taxon>Viridothelium</taxon>
    </lineage>
</organism>
<evidence type="ECO:0000313" key="2">
    <source>
        <dbReference type="Proteomes" id="UP000800092"/>
    </source>
</evidence>
<keyword evidence="2" id="KW-1185">Reference proteome</keyword>
<evidence type="ECO:0000313" key="1">
    <source>
        <dbReference type="EMBL" id="KAF2238763.1"/>
    </source>
</evidence>